<dbReference type="FunFam" id="3.40.50.1220:FF:000002">
    <property type="entry name" value="NAD(P) transhydrogenase subunit beta"/>
    <property type="match status" value="1"/>
</dbReference>
<evidence type="ECO:0000313" key="28">
    <source>
        <dbReference type="Proteomes" id="UP000078046"/>
    </source>
</evidence>
<evidence type="ECO:0000313" key="27">
    <source>
        <dbReference type="EMBL" id="OAF71593.1"/>
    </source>
</evidence>
<dbReference type="GO" id="GO:0050661">
    <property type="term" value="F:NADP binding"/>
    <property type="evidence" value="ECO:0007669"/>
    <property type="project" value="TreeGrafter"/>
</dbReference>
<evidence type="ECO:0000256" key="20">
    <source>
        <dbReference type="ARBA" id="ARBA00054910"/>
    </source>
</evidence>
<feature type="transmembrane region" description="Helical" evidence="24">
    <location>
        <begin position="823"/>
        <end position="848"/>
    </location>
</feature>
<dbReference type="PANTHER" id="PTHR10160:SF19">
    <property type="entry name" value="PROTON-TRANSLOCATING NAD(P)(+) TRANSHYDROGENASE"/>
    <property type="match status" value="1"/>
</dbReference>
<evidence type="ECO:0000256" key="9">
    <source>
        <dbReference type="ARBA" id="ARBA00022741"/>
    </source>
</evidence>
<dbReference type="SUPFAM" id="SSF51735">
    <property type="entry name" value="NAD(P)-binding Rossmann-fold domains"/>
    <property type="match status" value="1"/>
</dbReference>
<evidence type="ECO:0000256" key="6">
    <source>
        <dbReference type="ARBA" id="ARBA00022475"/>
    </source>
</evidence>
<evidence type="ECO:0000256" key="23">
    <source>
        <dbReference type="ARBA" id="ARBA00079255"/>
    </source>
</evidence>
<evidence type="ECO:0000256" key="7">
    <source>
        <dbReference type="ARBA" id="ARBA00022519"/>
    </source>
</evidence>
<dbReference type="CDD" id="cd05304">
    <property type="entry name" value="Rubrum_tdh"/>
    <property type="match status" value="1"/>
</dbReference>
<feature type="transmembrane region" description="Helical" evidence="24">
    <location>
        <begin position="563"/>
        <end position="581"/>
    </location>
</feature>
<comment type="similarity">
    <text evidence="21">In the C-terminal section; belongs to the PNT beta subunit family.</text>
</comment>
<sequence>MYCIRGKTLSNFCKNYKKFQKSYLSQSNDLKVPIKSLTIGVTKDSQYSETEKRVSLIPDHVKKLIDLGYHVVVSTNAGEHASYSDKEYESAGSKILPNDQVLQSDILLKMQIPTIEEISKMKNKSNIFCFAYPSKNTQIIEKLKEKNINLFGMDCIPRITRAQSVDALSAMGNIGGYRAVIDASNYFGRFFGGQITAAGNIPPAKVLVVGGGVAGLSATATAKNLGAIVRVFDTRAEVKEQVESMGAEFLTVSIKEAGEGGGGYAKKMSDEFHQAELALFEKQAKDVDMIITTALIPGQSAPLLITKKMIESMKNGSVVVDLAADAGGNIETTKRNEIYKYSGVTHIGIIDFPSRLPRQSSHLYSNTISNLLNMFVDKEKNFSINLKDEIIRGCTVLHDGKLLWPPPQLPNPSPKPQKIAIEHKKEIKNNLISVNLKKSVNRSLMYTTGASTALALGVVSPNPAFTSMVGTLGLSSLVGYHTVWGVTPALHSPLMSVTNAISGLTAAAGLMLMGGGYYPENTIQYLAALATFVSAINIGGGFTITQRMLNMFKRQGSPSEYNYLLLAPAATLLGGYGWTLMNDSLVSSNLHQMVYLASALSCIGAINGLSSQKTARSGNALGLIGVSSGLMATMALVQPSAALLTQMLSIIGAGGFIGSFFANRLNVTNLPQMVALFHSLVGVAAMVTCGADFLHEYSSFSNDAANAVSTKTALFLGTFIGGVTFTGSIVAFGKLQGFLKSNPLLLPGRHVLNASLMAANIFAMGAFVYYPDWNTGALMLASTAGLSSVMGLTLTAAIGGADMPVVVTVLNSYSGWALCAEGFMLNSSLCTMVGALIGSSGAILSYIMCKAMNRSLPNVILGGFGTSSYSGGKAMKIEGTHRETSSISVVDLIQDAKNIMIVPGYGLCVAKAQYPIAELTEILSKMGKDVKFCIHPIAGRMPGQLNVLLAEAGVPYDKVFEMDELKDKTLNTDLTLVIGANDTINSAAEEDPNSIIAGMPVIQVWKSKKVIIMKRSLGVGYAAVDNPVFFKENTDMLFGDAKKSCDEILKLVREKYEP</sequence>
<dbReference type="FunFam" id="3.40.50.720:FF:000028">
    <property type="entry name" value="NAD(P) transhydrogenase subunit alpha"/>
    <property type="match status" value="1"/>
</dbReference>
<evidence type="ECO:0000256" key="2">
    <source>
        <dbReference type="ARBA" id="ARBA00004429"/>
    </source>
</evidence>
<dbReference type="NCBIfam" id="TIGR00561">
    <property type="entry name" value="pntA"/>
    <property type="match status" value="1"/>
</dbReference>
<dbReference type="Gene3D" id="3.40.50.1220">
    <property type="entry name" value="TPP-binding domain"/>
    <property type="match status" value="1"/>
</dbReference>
<keyword evidence="7" id="KW-0997">Cell inner membrane</keyword>
<feature type="transmembrane region" description="Helical" evidence="24">
    <location>
        <begin position="617"/>
        <end position="637"/>
    </location>
</feature>
<feature type="domain" description="Alanine dehydrogenase/pyridine nucleotide transhydrogenase NAD(H)-binding" evidence="25">
    <location>
        <begin position="184"/>
        <end position="348"/>
    </location>
</feature>
<proteinExistence type="inferred from homology"/>
<dbReference type="InterPro" id="IPR036291">
    <property type="entry name" value="NAD(P)-bd_dom_sf"/>
</dbReference>
<keyword evidence="11" id="KW-0521">NADP</keyword>
<dbReference type="Pfam" id="PF12769">
    <property type="entry name" value="PNTB_4TM"/>
    <property type="match status" value="1"/>
</dbReference>
<keyword evidence="6" id="KW-1003">Cell membrane</keyword>
<comment type="similarity">
    <text evidence="3">In the N-terminal section; belongs to the AlaDH/PNT family.</text>
</comment>
<evidence type="ECO:0000259" key="25">
    <source>
        <dbReference type="SMART" id="SM01002"/>
    </source>
</evidence>
<dbReference type="SUPFAM" id="SSF52467">
    <property type="entry name" value="DHS-like NAD/FAD-binding domain"/>
    <property type="match status" value="1"/>
</dbReference>
<dbReference type="EMBL" id="LWCA01000038">
    <property type="protein sequence ID" value="OAF71593.1"/>
    <property type="molecule type" value="Genomic_DNA"/>
</dbReference>
<dbReference type="PANTHER" id="PTHR10160">
    <property type="entry name" value="NAD(P) TRANSHYDROGENASE"/>
    <property type="match status" value="1"/>
</dbReference>
<evidence type="ECO:0000256" key="1">
    <source>
        <dbReference type="ARBA" id="ARBA00004292"/>
    </source>
</evidence>
<reference evidence="27 28" key="1">
    <citation type="submission" date="2016-04" db="EMBL/GenBank/DDBJ databases">
        <title>The genome of Intoshia linei affirms orthonectids as highly simplified spiralians.</title>
        <authorList>
            <person name="Mikhailov K.V."/>
            <person name="Slusarev G.S."/>
            <person name="Nikitin M.A."/>
            <person name="Logacheva M.D."/>
            <person name="Penin A."/>
            <person name="Aleoshin V."/>
            <person name="Panchin Y.V."/>
        </authorList>
    </citation>
    <scope>NUCLEOTIDE SEQUENCE [LARGE SCALE GENOMIC DNA]</scope>
    <source>
        <strain evidence="27">Intl2013</strain>
        <tissue evidence="27">Whole animal</tissue>
    </source>
</reference>
<gene>
    <name evidence="27" type="ORF">A3Q56_00629</name>
</gene>
<comment type="function">
    <text evidence="20">The transhydrogenation between NADH and NADP is coupled to respiration and ATP hydrolysis and functions as a proton pump across the membrane. May play a role in reactive oxygen species (ROS) detoxification in the adrenal gland.</text>
</comment>
<evidence type="ECO:0000256" key="15">
    <source>
        <dbReference type="ARBA" id="ARBA00022990"/>
    </source>
</evidence>
<keyword evidence="14 24" id="KW-1133">Transmembrane helix</keyword>
<comment type="subcellular location">
    <subcellularLocation>
        <location evidence="2">Cell inner membrane</location>
        <topology evidence="2">Multi-pass membrane protein</topology>
    </subcellularLocation>
    <subcellularLocation>
        <location evidence="1">Mitochondrion inner membrane</location>
        <topology evidence="1">Multi-pass membrane protein</topology>
        <orientation evidence="1">Matrix side</orientation>
    </subcellularLocation>
</comment>
<evidence type="ECO:0000256" key="3">
    <source>
        <dbReference type="ARBA" id="ARBA00005624"/>
    </source>
</evidence>
<keyword evidence="13" id="KW-1278">Translocase</keyword>
<evidence type="ECO:0000256" key="11">
    <source>
        <dbReference type="ARBA" id="ARBA00022857"/>
    </source>
</evidence>
<feature type="transmembrane region" description="Helical" evidence="24">
    <location>
        <begin position="593"/>
        <end position="610"/>
    </location>
</feature>
<evidence type="ECO:0000256" key="22">
    <source>
        <dbReference type="ARBA" id="ARBA00074145"/>
    </source>
</evidence>
<accession>A0A177BD27</accession>
<evidence type="ECO:0000256" key="17">
    <source>
        <dbReference type="ARBA" id="ARBA00023128"/>
    </source>
</evidence>
<dbReference type="InterPro" id="IPR024605">
    <property type="entry name" value="NADP_transhyd_a_C"/>
</dbReference>
<dbReference type="GO" id="GO:0006740">
    <property type="term" value="P:NADPH regeneration"/>
    <property type="evidence" value="ECO:0007669"/>
    <property type="project" value="TreeGrafter"/>
</dbReference>
<feature type="transmembrane region" description="Helical" evidence="24">
    <location>
        <begin position="465"/>
        <end position="484"/>
    </location>
</feature>
<feature type="transmembrane region" description="Helical" evidence="24">
    <location>
        <begin position="751"/>
        <end position="770"/>
    </location>
</feature>
<dbReference type="InterPro" id="IPR026255">
    <property type="entry name" value="NADP_transhyd_a"/>
</dbReference>
<evidence type="ECO:0000256" key="5">
    <source>
        <dbReference type="ARBA" id="ARBA00012943"/>
    </source>
</evidence>
<keyword evidence="16" id="KW-0520">NAD</keyword>
<feature type="transmembrane region" description="Helical" evidence="24">
    <location>
        <begin position="523"/>
        <end position="542"/>
    </location>
</feature>
<dbReference type="SUPFAM" id="SSF52283">
    <property type="entry name" value="Formate/glycerate dehydrogenase catalytic domain-like"/>
    <property type="match status" value="1"/>
</dbReference>
<comment type="caution">
    <text evidence="27">The sequence shown here is derived from an EMBL/GenBank/DDBJ whole genome shotgun (WGS) entry which is preliminary data.</text>
</comment>
<evidence type="ECO:0000256" key="18">
    <source>
        <dbReference type="ARBA" id="ARBA00023136"/>
    </source>
</evidence>
<feature type="transmembrane region" description="Helical" evidence="24">
    <location>
        <begin position="496"/>
        <end position="517"/>
    </location>
</feature>
<keyword evidence="17" id="KW-0496">Mitochondrion</keyword>
<dbReference type="AlphaFoldDB" id="A0A177BD27"/>
<evidence type="ECO:0000256" key="12">
    <source>
        <dbReference type="ARBA" id="ARBA00022946"/>
    </source>
</evidence>
<dbReference type="EC" id="7.1.1.1" evidence="5"/>
<evidence type="ECO:0000259" key="26">
    <source>
        <dbReference type="SMART" id="SM01003"/>
    </source>
</evidence>
<name>A0A177BD27_9BILA</name>
<dbReference type="InterPro" id="IPR029035">
    <property type="entry name" value="DHS-like_NAD/FAD-binding_dom"/>
</dbReference>
<dbReference type="GO" id="GO:0008750">
    <property type="term" value="F:proton-translocating NAD(P)+ transhydrogenase activity"/>
    <property type="evidence" value="ECO:0007669"/>
    <property type="project" value="UniProtKB-EC"/>
</dbReference>
<evidence type="ECO:0000256" key="14">
    <source>
        <dbReference type="ARBA" id="ARBA00022989"/>
    </source>
</evidence>
<keyword evidence="9" id="KW-0547">Nucleotide-binding</keyword>
<comment type="subunit">
    <text evidence="4">Homodimer.</text>
</comment>
<dbReference type="GO" id="GO:0005743">
    <property type="term" value="C:mitochondrial inner membrane"/>
    <property type="evidence" value="ECO:0007669"/>
    <property type="project" value="UniProtKB-SubCell"/>
</dbReference>
<keyword evidence="10" id="KW-0999">Mitochondrion inner membrane</keyword>
<keyword evidence="8 24" id="KW-0812">Transmembrane</keyword>
<evidence type="ECO:0000256" key="24">
    <source>
        <dbReference type="SAM" id="Phobius"/>
    </source>
</evidence>
<evidence type="ECO:0000256" key="13">
    <source>
        <dbReference type="ARBA" id="ARBA00022967"/>
    </source>
</evidence>
<comment type="catalytic activity">
    <reaction evidence="19">
        <text>NAD(+) + NADPH + H(+)(in) = NADH + NADP(+) + H(+)(out)</text>
        <dbReference type="Rhea" id="RHEA:47992"/>
        <dbReference type="ChEBI" id="CHEBI:15378"/>
        <dbReference type="ChEBI" id="CHEBI:57540"/>
        <dbReference type="ChEBI" id="CHEBI:57783"/>
        <dbReference type="ChEBI" id="CHEBI:57945"/>
        <dbReference type="ChEBI" id="CHEBI:58349"/>
        <dbReference type="EC" id="7.1.1.1"/>
    </reaction>
</comment>
<dbReference type="InterPro" id="IPR034300">
    <property type="entry name" value="PNTB-like"/>
</dbReference>
<dbReference type="SMART" id="SM01003">
    <property type="entry name" value="AlaDh_PNT_N"/>
    <property type="match status" value="1"/>
</dbReference>
<dbReference type="Pfam" id="PF01262">
    <property type="entry name" value="AlaDh_PNT_C"/>
    <property type="match status" value="1"/>
</dbReference>
<dbReference type="Pfam" id="PF05222">
    <property type="entry name" value="AlaDh_PNT_N"/>
    <property type="match status" value="1"/>
</dbReference>
<feature type="transmembrane region" description="Helical" evidence="24">
    <location>
        <begin position="643"/>
        <end position="662"/>
    </location>
</feature>
<evidence type="ECO:0000256" key="16">
    <source>
        <dbReference type="ARBA" id="ARBA00023027"/>
    </source>
</evidence>
<dbReference type="InterPro" id="IPR007886">
    <property type="entry name" value="AlaDH/PNT_N"/>
</dbReference>
<evidence type="ECO:0000256" key="21">
    <source>
        <dbReference type="ARBA" id="ARBA00061558"/>
    </source>
</evidence>
<dbReference type="Gene3D" id="3.40.50.720">
    <property type="entry name" value="NAD(P)-binding Rossmann-like Domain"/>
    <property type="match status" value="2"/>
</dbReference>
<feature type="transmembrane region" description="Helical" evidence="24">
    <location>
        <begin position="714"/>
        <end position="739"/>
    </location>
</feature>
<feature type="transmembrane region" description="Helical" evidence="24">
    <location>
        <begin position="674"/>
        <end position="694"/>
    </location>
</feature>
<dbReference type="SMART" id="SM01002">
    <property type="entry name" value="AlaDh_PNT_C"/>
    <property type="match status" value="1"/>
</dbReference>
<dbReference type="Pfam" id="PF02233">
    <property type="entry name" value="PNTB"/>
    <property type="match status" value="1"/>
</dbReference>
<feature type="domain" description="Alanine dehydrogenase/pyridine nucleotide transhydrogenase N-terminal" evidence="26">
    <location>
        <begin position="40"/>
        <end position="175"/>
    </location>
</feature>
<evidence type="ECO:0000256" key="8">
    <source>
        <dbReference type="ARBA" id="ARBA00022692"/>
    </source>
</evidence>
<dbReference type="NCBIfam" id="NF006942">
    <property type="entry name" value="PRK09424.1"/>
    <property type="match status" value="1"/>
</dbReference>
<dbReference type="GO" id="GO:0005886">
    <property type="term" value="C:plasma membrane"/>
    <property type="evidence" value="ECO:0007669"/>
    <property type="project" value="UniProtKB-SubCell"/>
</dbReference>
<evidence type="ECO:0000256" key="19">
    <source>
        <dbReference type="ARBA" id="ARBA00048202"/>
    </source>
</evidence>
<dbReference type="InterPro" id="IPR007698">
    <property type="entry name" value="AlaDH/PNT_NAD(H)-bd"/>
</dbReference>
<protein>
    <recommendedName>
        <fullName evidence="22">NAD(P) transhydrogenase, mitochondrial</fullName>
        <ecNumber evidence="5">7.1.1.1</ecNumber>
    </recommendedName>
    <alternativeName>
        <fullName evidence="23">Nicotinamide nucleotide transhydrogenase</fullName>
    </alternativeName>
</protein>
<keyword evidence="15" id="KW-0007">Acetylation</keyword>
<dbReference type="Proteomes" id="UP000078046">
    <property type="component" value="Unassembled WGS sequence"/>
</dbReference>
<dbReference type="OrthoDB" id="37244at2759"/>
<keyword evidence="18 24" id="KW-0472">Membrane</keyword>
<keyword evidence="28" id="KW-1185">Reference proteome</keyword>
<keyword evidence="12" id="KW-0809">Transit peptide</keyword>
<evidence type="ECO:0000256" key="10">
    <source>
        <dbReference type="ARBA" id="ARBA00022792"/>
    </source>
</evidence>
<feature type="transmembrane region" description="Helical" evidence="24">
    <location>
        <begin position="790"/>
        <end position="811"/>
    </location>
</feature>
<organism evidence="27 28">
    <name type="scientific">Intoshia linei</name>
    <dbReference type="NCBI Taxonomy" id="1819745"/>
    <lineage>
        <taxon>Eukaryota</taxon>
        <taxon>Metazoa</taxon>
        <taxon>Spiralia</taxon>
        <taxon>Lophotrochozoa</taxon>
        <taxon>Mesozoa</taxon>
        <taxon>Orthonectida</taxon>
        <taxon>Rhopaluridae</taxon>
        <taxon>Intoshia</taxon>
    </lineage>
</organism>
<evidence type="ECO:0000256" key="4">
    <source>
        <dbReference type="ARBA" id="ARBA00011738"/>
    </source>
</evidence>